<sequence>MATETHTVWHARDRDSVHPPCVEMLEHLKKTRLSTLRSRNVGAVIIVRAVEKPLQLGALFPIMNVVEDVTSDVSHMEIFFPTTSPPLAILKQGTVLAIKEPLCAMNHGRKVIRVIQPSNIVVLKPEHYMYPKIFRDALVSSNSRMPRTEGDTASGRGEYTEAIDWYGYSLSTDAYTRGLRQLPKDEIDLRQALCYSRANAAMHAGQYELALEDAKLSVLDVSHSDYQQALYVAGSAAYQLRQFALADGFFQRVLSVCPADIQSAKYLRKTRERLREESIGAFDFTAMLEQQTLADHANFINKTEIRESTDRGRGVFAKDDISCGELIFCEKAFAISHPSTVSPSNPNLVQNNNYYGGCGKAVAALWLRTVQKLFANPSLAPELLNLYGGASYTDGFVALNVDGNIVLDVFQVLQIIDHNVYSFEAGHAHMPYGTNQHSSNEERESAGLYKHASYVNHGCINNSSRSMTGDIMIVRANQDISKGTEITTSYLTPSVGEPNRNAELKRTWFFDCDCSLCASETACDVNWKQIFDEVRSHRLRKDEYDPAQLQNTIRKAQDLAERLEEHYPESLFGMPKMPRIALRELQGVLMFANERLGCYEKSQEHALGIIRESGYNISSDGSQIQIDYTHGLPTKAVVDALYLLAKQETPRELAEQYLSLAKKMYLVINGTSNGWDVAYEPGLKVEDPDRTVSRDGQSILDSSCLASAHNGRSDGSEGQRCNYHPTPPDAQPVVTSSAIFCVLSSSHPPAYFFHLSHLTARIDIRQPHLLIMDKFLASSQTARSRLGEPQETSHDRDDLIAFYPAGIYLKDLKAQTHHTDSILLVRTIGHPRRLSPADPTSNAIEDETGDVEDFLVSFTGPGCDATILAIGRVFSIKEPFFDVSNAVNRVSVYHPSNLVLLDCDHTSIPHGWQLASGRSALRWRSEGDALMEKKQYSEAIRRRSTAALYAGYYDMARNDALESLSESDTKDALESDLRSLYQAGLASCHLGEFTTAQKFFCRVLEIMPSFNQATRQLGHAGARLLEQQTGIYDFGAMFGSAGESPPNYGNFLKRTEIRSSKISGRGLFATEDIPRGEVVLCEKAFATDEHSGDIKPGGLLDLHNNRAYGDSYTSLLNNVVQKVFSNPSLSRILNLCSDDCFEDLKSLHIVDGLPAVDIFRVNSILQHNMFDFAEPRDKFDVDCEKHFGLWYQASHINHSCLANSYRSFIGDMMLVRAGTNISRGSEIALAYSGISAFSSEQQEESQRDWGFRCGCKKCTCEEHIIPGSEMHKKLKDAMNTWIEYKTNATPIPEIIKQAQQAIDAIMPLYPDHEKLPRLGLTQHHEELMWVYHAMEKHDLVAENAKQLIRDYGYILSSDDREVQMASENAIPDLDVVWALLHLSIHASKKGSDPLSKSYKKLVVETYTVLRGTTIGFEKELGVPL</sequence>
<organism evidence="3 4">
    <name type="scientific">Aureobasidium subglaciale (strain EXF-2481)</name>
    <name type="common">Aureobasidium pullulans var. subglaciale</name>
    <dbReference type="NCBI Taxonomy" id="1043005"/>
    <lineage>
        <taxon>Eukaryota</taxon>
        <taxon>Fungi</taxon>
        <taxon>Dikarya</taxon>
        <taxon>Ascomycota</taxon>
        <taxon>Pezizomycotina</taxon>
        <taxon>Dothideomycetes</taxon>
        <taxon>Dothideomycetidae</taxon>
        <taxon>Dothideales</taxon>
        <taxon>Saccotheciaceae</taxon>
        <taxon>Aureobasidium</taxon>
    </lineage>
</organism>
<dbReference type="Pfam" id="PF00856">
    <property type="entry name" value="SET"/>
    <property type="match status" value="2"/>
</dbReference>
<evidence type="ECO:0000313" key="3">
    <source>
        <dbReference type="EMBL" id="KEQ91714.1"/>
    </source>
</evidence>
<dbReference type="STRING" id="1043005.A0A074Y6Y6"/>
<feature type="domain" description="SET" evidence="2">
    <location>
        <begin position="1053"/>
        <end position="1232"/>
    </location>
</feature>
<reference evidence="3 4" key="1">
    <citation type="journal article" date="2014" name="BMC Genomics">
        <title>Genome sequencing of four Aureobasidium pullulans varieties: biotechnological potential, stress tolerance, and description of new species.</title>
        <authorList>
            <person name="Gostin Ar C."/>
            <person name="Ohm R.A."/>
            <person name="Kogej T."/>
            <person name="Sonjak S."/>
            <person name="Turk M."/>
            <person name="Zajc J."/>
            <person name="Zalar P."/>
            <person name="Grube M."/>
            <person name="Sun H."/>
            <person name="Han J."/>
            <person name="Sharma A."/>
            <person name="Chiniquy J."/>
            <person name="Ngan C.Y."/>
            <person name="Lipzen A."/>
            <person name="Barry K."/>
            <person name="Grigoriev I.V."/>
            <person name="Gunde-Cimerman N."/>
        </authorList>
    </citation>
    <scope>NUCLEOTIDE SEQUENCE [LARGE SCALE GENOMIC DNA]</scope>
    <source>
        <strain evidence="3 4">EXF-2481</strain>
    </source>
</reference>
<dbReference type="SUPFAM" id="SSF82199">
    <property type="entry name" value="SET domain"/>
    <property type="match status" value="2"/>
</dbReference>
<proteinExistence type="predicted"/>
<dbReference type="InterPro" id="IPR011990">
    <property type="entry name" value="TPR-like_helical_dom_sf"/>
</dbReference>
<feature type="region of interest" description="Disordered" evidence="1">
    <location>
        <begin position="708"/>
        <end position="728"/>
    </location>
</feature>
<dbReference type="EMBL" id="KL584776">
    <property type="protein sequence ID" value="KEQ91714.1"/>
    <property type="molecule type" value="Genomic_DNA"/>
</dbReference>
<dbReference type="OrthoDB" id="438641at2759"/>
<dbReference type="Gene3D" id="2.170.270.10">
    <property type="entry name" value="SET domain"/>
    <property type="match status" value="2"/>
</dbReference>
<evidence type="ECO:0000313" key="4">
    <source>
        <dbReference type="Proteomes" id="UP000030641"/>
    </source>
</evidence>
<dbReference type="PANTHER" id="PTHR47643:SF2">
    <property type="entry name" value="TPR DOMAIN PROTEIN (AFU_ORTHOLOGUE AFUA_5G12710)"/>
    <property type="match status" value="1"/>
</dbReference>
<dbReference type="Gene3D" id="1.25.40.10">
    <property type="entry name" value="Tetratricopeptide repeat domain"/>
    <property type="match status" value="3"/>
</dbReference>
<dbReference type="SMART" id="SM00317">
    <property type="entry name" value="SET"/>
    <property type="match status" value="2"/>
</dbReference>
<keyword evidence="4" id="KW-1185">Reference proteome</keyword>
<dbReference type="PROSITE" id="PS50280">
    <property type="entry name" value="SET"/>
    <property type="match status" value="2"/>
</dbReference>
<dbReference type="RefSeq" id="XP_013340143.1">
    <property type="nucleotide sequence ID" value="XM_013484689.1"/>
</dbReference>
<dbReference type="InterPro" id="IPR001214">
    <property type="entry name" value="SET_dom"/>
</dbReference>
<dbReference type="GeneID" id="25364730"/>
<dbReference type="InParanoid" id="A0A074Y6Y6"/>
<dbReference type="PANTHER" id="PTHR47643">
    <property type="entry name" value="TPR DOMAIN PROTEIN (AFU_ORTHOLOGUE AFUA_5G12710)"/>
    <property type="match status" value="1"/>
</dbReference>
<dbReference type="InterPro" id="IPR046341">
    <property type="entry name" value="SET_dom_sf"/>
</dbReference>
<feature type="domain" description="SET" evidence="2">
    <location>
        <begin position="301"/>
        <end position="491"/>
    </location>
</feature>
<dbReference type="Proteomes" id="UP000030641">
    <property type="component" value="Unassembled WGS sequence"/>
</dbReference>
<dbReference type="InterPro" id="IPR053209">
    <property type="entry name" value="Gramillin-biosynth_MTr"/>
</dbReference>
<protein>
    <recommendedName>
        <fullName evidence="2">SET domain-containing protein</fullName>
    </recommendedName>
</protein>
<accession>A0A074Y6Y6</accession>
<name>A0A074Y6Y6_AURSE</name>
<dbReference type="SUPFAM" id="SSF48452">
    <property type="entry name" value="TPR-like"/>
    <property type="match status" value="2"/>
</dbReference>
<dbReference type="HOGENOM" id="CLU_252874_0_0_1"/>
<gene>
    <name evidence="3" type="ORF">AUEXF2481DRAFT_32883</name>
</gene>
<evidence type="ECO:0000259" key="2">
    <source>
        <dbReference type="PROSITE" id="PS50280"/>
    </source>
</evidence>
<evidence type="ECO:0000256" key="1">
    <source>
        <dbReference type="SAM" id="MobiDB-lite"/>
    </source>
</evidence>